<dbReference type="Proteomes" id="UP001150266">
    <property type="component" value="Unassembled WGS sequence"/>
</dbReference>
<feature type="non-terminal residue" evidence="1">
    <location>
        <position position="62"/>
    </location>
</feature>
<evidence type="ECO:0000313" key="1">
    <source>
        <dbReference type="EMBL" id="KAJ4481251.1"/>
    </source>
</evidence>
<dbReference type="EMBL" id="JAOTPV010000006">
    <property type="protein sequence ID" value="KAJ4481251.1"/>
    <property type="molecule type" value="Genomic_DNA"/>
</dbReference>
<sequence length="62" mass="7047">HYRTFLFSIFSERDSQDSLAAGTKTAQALWLRKGLIRSHRQEDGIDPDEKKEIGVITSLPLC</sequence>
<proteinExistence type="predicted"/>
<protein>
    <submittedName>
        <fullName evidence="1">Uncharacterized protein</fullName>
    </submittedName>
</protein>
<dbReference type="AlphaFoldDB" id="A0A9W9AEY6"/>
<organism evidence="1 2">
    <name type="scientific">Lentinula aciculospora</name>
    <dbReference type="NCBI Taxonomy" id="153920"/>
    <lineage>
        <taxon>Eukaryota</taxon>
        <taxon>Fungi</taxon>
        <taxon>Dikarya</taxon>
        <taxon>Basidiomycota</taxon>
        <taxon>Agaricomycotina</taxon>
        <taxon>Agaricomycetes</taxon>
        <taxon>Agaricomycetidae</taxon>
        <taxon>Agaricales</taxon>
        <taxon>Marasmiineae</taxon>
        <taxon>Omphalotaceae</taxon>
        <taxon>Lentinula</taxon>
    </lineage>
</organism>
<accession>A0A9W9AEY6</accession>
<reference evidence="1" key="1">
    <citation type="submission" date="2022-08" db="EMBL/GenBank/DDBJ databases">
        <title>A Global Phylogenomic Analysis of the Shiitake Genus Lentinula.</title>
        <authorList>
            <consortium name="DOE Joint Genome Institute"/>
            <person name="Sierra-Patev S."/>
            <person name="Min B."/>
            <person name="Naranjo-Ortiz M."/>
            <person name="Looney B."/>
            <person name="Konkel Z."/>
            <person name="Slot J.C."/>
            <person name="Sakamoto Y."/>
            <person name="Steenwyk J.L."/>
            <person name="Rokas A."/>
            <person name="Carro J."/>
            <person name="Camarero S."/>
            <person name="Ferreira P."/>
            <person name="Molpeceres G."/>
            <person name="Ruiz-Duenas F.J."/>
            <person name="Serrano A."/>
            <person name="Henrissat B."/>
            <person name="Drula E."/>
            <person name="Hughes K.W."/>
            <person name="Mata J.L."/>
            <person name="Ishikawa N.K."/>
            <person name="Vargas-Isla R."/>
            <person name="Ushijima S."/>
            <person name="Smith C.A."/>
            <person name="Ahrendt S."/>
            <person name="Andreopoulos W."/>
            <person name="He G."/>
            <person name="Labutti K."/>
            <person name="Lipzen A."/>
            <person name="Ng V."/>
            <person name="Riley R."/>
            <person name="Sandor L."/>
            <person name="Barry K."/>
            <person name="Martinez A.T."/>
            <person name="Xiao Y."/>
            <person name="Gibbons J.G."/>
            <person name="Terashima K."/>
            <person name="Grigoriev I.V."/>
            <person name="Hibbett D.S."/>
        </authorList>
    </citation>
    <scope>NUCLEOTIDE SEQUENCE</scope>
    <source>
        <strain evidence="1">JLM2183</strain>
    </source>
</reference>
<name>A0A9W9AEY6_9AGAR</name>
<gene>
    <name evidence="1" type="ORF">J3R30DRAFT_2425523</name>
</gene>
<keyword evidence="2" id="KW-1185">Reference proteome</keyword>
<comment type="caution">
    <text evidence="1">The sequence shown here is derived from an EMBL/GenBank/DDBJ whole genome shotgun (WGS) entry which is preliminary data.</text>
</comment>
<evidence type="ECO:0000313" key="2">
    <source>
        <dbReference type="Proteomes" id="UP001150266"/>
    </source>
</evidence>